<reference evidence="3" key="1">
    <citation type="submission" date="2022-12" db="EMBL/GenBank/DDBJ databases">
        <title>Genome sequence of SJ11.</title>
        <authorList>
            <person name="Woo H."/>
        </authorList>
    </citation>
    <scope>NUCLEOTIDE SEQUENCE</scope>
    <source>
        <strain evidence="3">SJ11</strain>
    </source>
</reference>
<dbReference type="Pfam" id="PF13712">
    <property type="entry name" value="Glyco_tranf_2_5"/>
    <property type="match status" value="1"/>
</dbReference>
<accession>A0ABT4KS94</accession>
<dbReference type="RefSeq" id="WP_269413638.1">
    <property type="nucleotide sequence ID" value="NZ_JAPWGL010000001.1"/>
</dbReference>
<name>A0ABT4KS94_9SPHI</name>
<keyword evidence="1" id="KW-0812">Transmembrane</keyword>
<feature type="domain" description="Streptomycin biosynthesis protein StrF" evidence="2">
    <location>
        <begin position="4"/>
        <end position="205"/>
    </location>
</feature>
<evidence type="ECO:0000256" key="1">
    <source>
        <dbReference type="SAM" id="Phobius"/>
    </source>
</evidence>
<gene>
    <name evidence="3" type="ORF">O0931_00670</name>
</gene>
<dbReference type="EMBL" id="JAPWGL010000001">
    <property type="protein sequence ID" value="MCZ4221801.1"/>
    <property type="molecule type" value="Genomic_DNA"/>
</dbReference>
<feature type="transmembrane region" description="Helical" evidence="1">
    <location>
        <begin position="267"/>
        <end position="285"/>
    </location>
</feature>
<evidence type="ECO:0000313" key="4">
    <source>
        <dbReference type="Proteomes" id="UP001144341"/>
    </source>
</evidence>
<keyword evidence="1" id="KW-0472">Membrane</keyword>
<evidence type="ECO:0000259" key="2">
    <source>
        <dbReference type="Pfam" id="PF13712"/>
    </source>
</evidence>
<dbReference type="SUPFAM" id="SSF53448">
    <property type="entry name" value="Nucleotide-diphospho-sugar transferases"/>
    <property type="match status" value="1"/>
</dbReference>
<proteinExistence type="predicted"/>
<dbReference type="Proteomes" id="UP001144341">
    <property type="component" value="Unassembled WGS sequence"/>
</dbReference>
<organism evidence="3 4">
    <name type="scientific">Pedobacter rhodius</name>
    <dbReference type="NCBI Taxonomy" id="3004098"/>
    <lineage>
        <taxon>Bacteria</taxon>
        <taxon>Pseudomonadati</taxon>
        <taxon>Bacteroidota</taxon>
        <taxon>Sphingobacteriia</taxon>
        <taxon>Sphingobacteriales</taxon>
        <taxon>Sphingobacteriaceae</taxon>
        <taxon>Pedobacter</taxon>
    </lineage>
</organism>
<evidence type="ECO:0000313" key="3">
    <source>
        <dbReference type="EMBL" id="MCZ4221801.1"/>
    </source>
</evidence>
<protein>
    <submittedName>
        <fullName evidence="3">Glycosyltransferase</fullName>
    </submittedName>
</protein>
<dbReference type="InterPro" id="IPR029044">
    <property type="entry name" value="Nucleotide-diphossugar_trans"/>
</dbReference>
<keyword evidence="1" id="KW-1133">Transmembrane helix</keyword>
<comment type="caution">
    <text evidence="3">The sequence shown here is derived from an EMBL/GenBank/DDBJ whole genome shotgun (WGS) entry which is preliminary data.</text>
</comment>
<dbReference type="Gene3D" id="3.90.550.10">
    <property type="entry name" value="Spore Coat Polysaccharide Biosynthesis Protein SpsA, Chain A"/>
    <property type="match status" value="1"/>
</dbReference>
<sequence>MLSVIICSKNKNQLLSVSENIEKTIGIEYEIIKIDNTNNNFGICKAYNIGAALSKYSLLCFVHEDVHFHTYDWGKVILNFFEQNKGAGILGVAGSKYKSVVPSIWAQGLFNTDSLNILQHYYQKVVNIKTTIKFDEVKTLDGIFLCCPKIIWNKNKFDEINFDKFHFYDLDFCTQVGQHNKIYVTGEILIEHFSSGNLNNDWVKYAIKYTKKWLHILPLGNLSRNQQRSIEWRNRKILFFRMNILRYPVIDILKVFFSWNFVSNSSFYNIFGFFIRLFLTKLRIIKTDKFY</sequence>
<dbReference type="InterPro" id="IPR059123">
    <property type="entry name" value="StrF_dom"/>
</dbReference>
<keyword evidence="4" id="KW-1185">Reference proteome</keyword>